<dbReference type="RefSeq" id="WP_125222071.1">
    <property type="nucleotide sequence ID" value="NZ_QUSX01000001.1"/>
</dbReference>
<keyword evidence="6" id="KW-1185">Reference proteome</keyword>
<evidence type="ECO:0000256" key="2">
    <source>
        <dbReference type="ARBA" id="ARBA00023125"/>
    </source>
</evidence>
<dbReference type="EMBL" id="QUSX01000001">
    <property type="protein sequence ID" value="RRQ50254.1"/>
    <property type="molecule type" value="Genomic_DNA"/>
</dbReference>
<dbReference type="OrthoDB" id="703321at2"/>
<dbReference type="PANTHER" id="PTHR43537:SF5">
    <property type="entry name" value="UXU OPERON TRANSCRIPTIONAL REGULATOR"/>
    <property type="match status" value="1"/>
</dbReference>
<dbReference type="PANTHER" id="PTHR43537">
    <property type="entry name" value="TRANSCRIPTIONAL REGULATOR, GNTR FAMILY"/>
    <property type="match status" value="1"/>
</dbReference>
<evidence type="ECO:0000256" key="3">
    <source>
        <dbReference type="ARBA" id="ARBA00023163"/>
    </source>
</evidence>
<accession>A0A426RMP7</accession>
<dbReference type="GO" id="GO:0003677">
    <property type="term" value="F:DNA binding"/>
    <property type="evidence" value="ECO:0007669"/>
    <property type="project" value="UniProtKB-KW"/>
</dbReference>
<organism evidence="5 6">
    <name type="scientific">Maribacter algicola</name>
    <dbReference type="NCBI Taxonomy" id="2498892"/>
    <lineage>
        <taxon>Bacteria</taxon>
        <taxon>Pseudomonadati</taxon>
        <taxon>Bacteroidota</taxon>
        <taxon>Flavobacteriia</taxon>
        <taxon>Flavobacteriales</taxon>
        <taxon>Flavobacteriaceae</taxon>
        <taxon>Maribacter</taxon>
    </lineage>
</organism>
<evidence type="ECO:0000313" key="6">
    <source>
        <dbReference type="Proteomes" id="UP000286990"/>
    </source>
</evidence>
<feature type="domain" description="GntR C-terminal" evidence="4">
    <location>
        <begin position="80"/>
        <end position="199"/>
    </location>
</feature>
<gene>
    <name evidence="5" type="ORF">DZC72_06735</name>
</gene>
<protein>
    <submittedName>
        <fullName evidence="5">GntR family transcriptional regulator</fullName>
    </submittedName>
</protein>
<keyword evidence="1" id="KW-0805">Transcription regulation</keyword>
<dbReference type="InterPro" id="IPR008920">
    <property type="entry name" value="TF_FadR/GntR_C"/>
</dbReference>
<dbReference type="AlphaFoldDB" id="A0A426RMP7"/>
<name>A0A426RMP7_9FLAO</name>
<evidence type="ECO:0000259" key="4">
    <source>
        <dbReference type="SMART" id="SM00895"/>
    </source>
</evidence>
<keyword evidence="3" id="KW-0804">Transcription</keyword>
<keyword evidence="2" id="KW-0238">DNA-binding</keyword>
<reference evidence="6" key="1">
    <citation type="submission" date="2018-12" db="EMBL/GenBank/DDBJ databases">
        <title>Maribacter lutimaris sp. nov., isolated from marine sediment.</title>
        <authorList>
            <person name="Kim K.K."/>
        </authorList>
    </citation>
    <scope>NUCLEOTIDE SEQUENCE [LARGE SCALE GENOMIC DNA]</scope>
    <source>
        <strain evidence="6">PoM-212</strain>
    </source>
</reference>
<sequence>MIEQAVDCFEIVYTKFRKLILTKGIPSGEPICQTKLSQILNANIDCLDLAVERLRKETFVTLNSKKEIMIREVSTKEIIDILDYRIALETQAIKLFTLRAPQARIDDLRNLMVPFENGPQNGYVFHKIYRIFHEIIVDNCGNDMLVSIFRQFNCWPTLELLGFTRPLMEILQEHLDIVSAVHNRDANKAADLIQQHLEQCKFSIL</sequence>
<comment type="caution">
    <text evidence="5">The sequence shown here is derived from an EMBL/GenBank/DDBJ whole genome shotgun (WGS) entry which is preliminary data.</text>
</comment>
<dbReference type="Gene3D" id="1.20.120.530">
    <property type="entry name" value="GntR ligand-binding domain-like"/>
    <property type="match status" value="1"/>
</dbReference>
<dbReference type="InterPro" id="IPR011711">
    <property type="entry name" value="GntR_C"/>
</dbReference>
<dbReference type="Pfam" id="PF07729">
    <property type="entry name" value="FCD"/>
    <property type="match status" value="1"/>
</dbReference>
<evidence type="ECO:0000256" key="1">
    <source>
        <dbReference type="ARBA" id="ARBA00023015"/>
    </source>
</evidence>
<dbReference type="SUPFAM" id="SSF48008">
    <property type="entry name" value="GntR ligand-binding domain-like"/>
    <property type="match status" value="1"/>
</dbReference>
<dbReference type="SMART" id="SM00895">
    <property type="entry name" value="FCD"/>
    <property type="match status" value="1"/>
</dbReference>
<dbReference type="Proteomes" id="UP000286990">
    <property type="component" value="Unassembled WGS sequence"/>
</dbReference>
<proteinExistence type="predicted"/>
<evidence type="ECO:0000313" key="5">
    <source>
        <dbReference type="EMBL" id="RRQ50254.1"/>
    </source>
</evidence>